<evidence type="ECO:0000313" key="1">
    <source>
        <dbReference type="EMBL" id="KKM88866.1"/>
    </source>
</evidence>
<organism evidence="1">
    <name type="scientific">marine sediment metagenome</name>
    <dbReference type="NCBI Taxonomy" id="412755"/>
    <lineage>
        <taxon>unclassified sequences</taxon>
        <taxon>metagenomes</taxon>
        <taxon>ecological metagenomes</taxon>
    </lineage>
</organism>
<proteinExistence type="predicted"/>
<dbReference type="AlphaFoldDB" id="A0A0F9LNT3"/>
<sequence>MSFDDFIRVGNTGTILICTVTRIVGGAEVAVDLSGTTSVQIEVQKPNGERLTPFTAAFLTDGVDGKITFTDSTGIFDVAGRWKIRGISITGAIKLQGSWFGFPVDE</sequence>
<dbReference type="EMBL" id="LAZR01006903">
    <property type="protein sequence ID" value="KKM88866.1"/>
    <property type="molecule type" value="Genomic_DNA"/>
</dbReference>
<accession>A0A0F9LNT3</accession>
<name>A0A0F9LNT3_9ZZZZ</name>
<comment type="caution">
    <text evidence="1">The sequence shown here is derived from an EMBL/GenBank/DDBJ whole genome shotgun (WGS) entry which is preliminary data.</text>
</comment>
<gene>
    <name evidence="1" type="ORF">LCGC14_1254450</name>
</gene>
<protein>
    <recommendedName>
        <fullName evidence="2">BppU N-terminal domain-containing protein</fullName>
    </recommendedName>
</protein>
<evidence type="ECO:0008006" key="2">
    <source>
        <dbReference type="Google" id="ProtNLM"/>
    </source>
</evidence>
<reference evidence="1" key="1">
    <citation type="journal article" date="2015" name="Nature">
        <title>Complex archaea that bridge the gap between prokaryotes and eukaryotes.</title>
        <authorList>
            <person name="Spang A."/>
            <person name="Saw J.H."/>
            <person name="Jorgensen S.L."/>
            <person name="Zaremba-Niedzwiedzka K."/>
            <person name="Martijn J."/>
            <person name="Lind A.E."/>
            <person name="van Eijk R."/>
            <person name="Schleper C."/>
            <person name="Guy L."/>
            <person name="Ettema T.J."/>
        </authorList>
    </citation>
    <scope>NUCLEOTIDE SEQUENCE</scope>
</reference>